<evidence type="ECO:0000313" key="15">
    <source>
        <dbReference type="EMBL" id="KAJ3176859.1"/>
    </source>
</evidence>
<dbReference type="FunFam" id="1.10.10.10:FF:000270">
    <property type="entry name" value="Non-structural maintenance of chromosomes element 1 homolog"/>
    <property type="match status" value="1"/>
</dbReference>
<evidence type="ECO:0000313" key="16">
    <source>
        <dbReference type="Proteomes" id="UP001212152"/>
    </source>
</evidence>
<dbReference type="PANTHER" id="PTHR20973">
    <property type="entry name" value="NON-SMC ELEMENT 1-RELATED"/>
    <property type="match status" value="1"/>
</dbReference>
<dbReference type="EC" id="2.3.2.27" evidence="13"/>
<keyword evidence="16" id="KW-1185">Reference proteome</keyword>
<keyword evidence="10 13" id="KW-0233">DNA recombination</keyword>
<organism evidence="15 16">
    <name type="scientific">Geranomyces variabilis</name>
    <dbReference type="NCBI Taxonomy" id="109894"/>
    <lineage>
        <taxon>Eukaryota</taxon>
        <taxon>Fungi</taxon>
        <taxon>Fungi incertae sedis</taxon>
        <taxon>Chytridiomycota</taxon>
        <taxon>Chytridiomycota incertae sedis</taxon>
        <taxon>Chytridiomycetes</taxon>
        <taxon>Spizellomycetales</taxon>
        <taxon>Powellomycetaceae</taxon>
        <taxon>Geranomyces</taxon>
    </lineage>
</organism>
<comment type="caution">
    <text evidence="15">The sequence shown here is derived from an EMBL/GenBank/DDBJ whole genome shotgun (WGS) entry which is preliminary data.</text>
</comment>
<comment type="subcellular location">
    <subcellularLocation>
        <location evidence="2 13">Nucleus</location>
    </subcellularLocation>
</comment>
<keyword evidence="11 13" id="KW-0234">DNA repair</keyword>
<evidence type="ECO:0000256" key="12">
    <source>
        <dbReference type="ARBA" id="ARBA00023242"/>
    </source>
</evidence>
<comment type="similarity">
    <text evidence="3 13">Belongs to the NSE1 family.</text>
</comment>
<name>A0AAD5TK25_9FUNG</name>
<keyword evidence="5 13" id="KW-0479">Metal-binding</keyword>
<keyword evidence="4 13" id="KW-0808">Transferase</keyword>
<evidence type="ECO:0000256" key="7">
    <source>
        <dbReference type="ARBA" id="ARBA00022771"/>
    </source>
</evidence>
<keyword evidence="12 13" id="KW-0539">Nucleus</keyword>
<evidence type="ECO:0000256" key="10">
    <source>
        <dbReference type="ARBA" id="ARBA00023172"/>
    </source>
</evidence>
<gene>
    <name evidence="15" type="ORF">HDU87_004791</name>
</gene>
<dbReference type="GO" id="GO:0005634">
    <property type="term" value="C:nucleus"/>
    <property type="evidence" value="ECO:0007669"/>
    <property type="project" value="UniProtKB-SubCell"/>
</dbReference>
<evidence type="ECO:0000256" key="3">
    <source>
        <dbReference type="ARBA" id="ARBA00010258"/>
    </source>
</evidence>
<keyword evidence="7 13" id="KW-0863">Zinc-finger</keyword>
<dbReference type="EMBL" id="JADGJQ010000037">
    <property type="protein sequence ID" value="KAJ3176859.1"/>
    <property type="molecule type" value="Genomic_DNA"/>
</dbReference>
<evidence type="ECO:0000256" key="11">
    <source>
        <dbReference type="ARBA" id="ARBA00023204"/>
    </source>
</evidence>
<sequence>MVQQRQALKRMFLQAYLNARFLPESQVKILYRNLCQHLDIDAEPDLVAFVSDMNKTLDVYDMELRCAHAPDTGAAYYALVNTNGDEVAQVATGCSAVEIMYFKNLLELIMNNDDDVYEVSSMDALAMTSRIKPAFSKRDAEALIERLVNAKWLVDRNGFISMSLRTVLELQTYLKEEYPDRIHECTFCMEIVTSDLPWRGIPLGTGRPVPGGSSSSSGDGGAASGRAKRARRSTQASASASIAEEEADEEEEEEEEEEEGGGPVQHFEGGHDEMDEDGDGDGDDLGSPETAARRRDSGRTSTGKRRR</sequence>
<protein>
    <recommendedName>
        <fullName evidence="13">Non-structural maintenance of chromosomes element 1 homolog</fullName>
        <ecNumber evidence="13">2.3.2.27</ecNumber>
    </recommendedName>
</protein>
<dbReference type="Pfam" id="PF07574">
    <property type="entry name" value="SMC_Nse1"/>
    <property type="match status" value="1"/>
</dbReference>
<comment type="catalytic activity">
    <reaction evidence="1 13">
        <text>S-ubiquitinyl-[E2 ubiquitin-conjugating enzyme]-L-cysteine + [acceptor protein]-L-lysine = [E2 ubiquitin-conjugating enzyme]-L-cysteine + N(6)-ubiquitinyl-[acceptor protein]-L-lysine.</text>
        <dbReference type="EC" id="2.3.2.27"/>
    </reaction>
</comment>
<feature type="compositionally biased region" description="Acidic residues" evidence="14">
    <location>
        <begin position="273"/>
        <end position="286"/>
    </location>
</feature>
<evidence type="ECO:0000256" key="1">
    <source>
        <dbReference type="ARBA" id="ARBA00000900"/>
    </source>
</evidence>
<dbReference type="InterPro" id="IPR036388">
    <property type="entry name" value="WH-like_DNA-bd_sf"/>
</dbReference>
<dbReference type="Proteomes" id="UP001212152">
    <property type="component" value="Unassembled WGS sequence"/>
</dbReference>
<evidence type="ECO:0000256" key="6">
    <source>
        <dbReference type="ARBA" id="ARBA00022763"/>
    </source>
</evidence>
<feature type="compositionally biased region" description="Acidic residues" evidence="14">
    <location>
        <begin position="243"/>
        <end position="260"/>
    </location>
</feature>
<evidence type="ECO:0000256" key="8">
    <source>
        <dbReference type="ARBA" id="ARBA00022786"/>
    </source>
</evidence>
<feature type="region of interest" description="Disordered" evidence="14">
    <location>
        <begin position="202"/>
        <end position="307"/>
    </location>
</feature>
<dbReference type="GO" id="GO:0030915">
    <property type="term" value="C:Smc5-Smc6 complex"/>
    <property type="evidence" value="ECO:0007669"/>
    <property type="project" value="UniProtKB-UniRule"/>
</dbReference>
<keyword evidence="6 13" id="KW-0227">DNA damage</keyword>
<dbReference type="GO" id="GO:0061630">
    <property type="term" value="F:ubiquitin protein ligase activity"/>
    <property type="evidence" value="ECO:0007669"/>
    <property type="project" value="UniProtKB-EC"/>
</dbReference>
<dbReference type="PANTHER" id="PTHR20973:SF0">
    <property type="entry name" value="NON-STRUCTURAL MAINTENANCE OF CHROMOSOMES ELEMENT 1 HOMOLOG"/>
    <property type="match status" value="1"/>
</dbReference>
<dbReference type="Gene3D" id="1.10.10.10">
    <property type="entry name" value="Winged helix-like DNA-binding domain superfamily/Winged helix DNA-binding domain"/>
    <property type="match status" value="1"/>
</dbReference>
<proteinExistence type="inferred from homology"/>
<accession>A0AAD5TK25</accession>
<keyword evidence="9 13" id="KW-0862">Zinc</keyword>
<dbReference type="GO" id="GO:0000724">
    <property type="term" value="P:double-strand break repair via homologous recombination"/>
    <property type="evidence" value="ECO:0007669"/>
    <property type="project" value="TreeGrafter"/>
</dbReference>
<evidence type="ECO:0000256" key="13">
    <source>
        <dbReference type="RuleBase" id="RU368018"/>
    </source>
</evidence>
<dbReference type="GO" id="GO:0008270">
    <property type="term" value="F:zinc ion binding"/>
    <property type="evidence" value="ECO:0007669"/>
    <property type="project" value="UniProtKB-KW"/>
</dbReference>
<evidence type="ECO:0000256" key="9">
    <source>
        <dbReference type="ARBA" id="ARBA00022833"/>
    </source>
</evidence>
<comment type="function">
    <text evidence="13">Acts in a DNA repair pathway for removal of UV-induced DNA damage that is distinct from classical nucleotide excision repair and in repair of ionizing radiation damage. Functions in homologous recombination repair of DNA double strand breaks and in recovery of stalled replication forks.</text>
</comment>
<keyword evidence="8 13" id="KW-0833">Ubl conjugation pathway</keyword>
<comment type="subunit">
    <text evidence="13">Component of the Smc5-Smc6 complex.</text>
</comment>
<evidence type="ECO:0000256" key="2">
    <source>
        <dbReference type="ARBA" id="ARBA00004123"/>
    </source>
</evidence>
<evidence type="ECO:0000256" key="5">
    <source>
        <dbReference type="ARBA" id="ARBA00022723"/>
    </source>
</evidence>
<dbReference type="AlphaFoldDB" id="A0AAD5TK25"/>
<reference evidence="15" key="1">
    <citation type="submission" date="2020-05" db="EMBL/GenBank/DDBJ databases">
        <title>Phylogenomic resolution of chytrid fungi.</title>
        <authorList>
            <person name="Stajich J.E."/>
            <person name="Amses K."/>
            <person name="Simmons R."/>
            <person name="Seto K."/>
            <person name="Myers J."/>
            <person name="Bonds A."/>
            <person name="Quandt C.A."/>
            <person name="Barry K."/>
            <person name="Liu P."/>
            <person name="Grigoriev I."/>
            <person name="Longcore J.E."/>
            <person name="James T.Y."/>
        </authorList>
    </citation>
    <scope>NUCLEOTIDE SEQUENCE</scope>
    <source>
        <strain evidence="15">JEL0379</strain>
    </source>
</reference>
<dbReference type="InterPro" id="IPR011513">
    <property type="entry name" value="Nse1"/>
</dbReference>
<evidence type="ECO:0000256" key="4">
    <source>
        <dbReference type="ARBA" id="ARBA00022679"/>
    </source>
</evidence>
<dbReference type="Gene3D" id="3.90.1150.220">
    <property type="match status" value="1"/>
</dbReference>
<evidence type="ECO:0000256" key="14">
    <source>
        <dbReference type="SAM" id="MobiDB-lite"/>
    </source>
</evidence>